<organism evidence="1">
    <name type="scientific">marine sediment metagenome</name>
    <dbReference type="NCBI Taxonomy" id="412755"/>
    <lineage>
        <taxon>unclassified sequences</taxon>
        <taxon>metagenomes</taxon>
        <taxon>ecological metagenomes</taxon>
    </lineage>
</organism>
<dbReference type="EMBL" id="BARW01040913">
    <property type="protein sequence ID" value="GAJ21300.1"/>
    <property type="molecule type" value="Genomic_DNA"/>
</dbReference>
<proteinExistence type="predicted"/>
<protein>
    <submittedName>
        <fullName evidence="1">Uncharacterized protein</fullName>
    </submittedName>
</protein>
<comment type="caution">
    <text evidence="1">The sequence shown here is derived from an EMBL/GenBank/DDBJ whole genome shotgun (WGS) entry which is preliminary data.</text>
</comment>
<name>X1W142_9ZZZZ</name>
<gene>
    <name evidence="1" type="ORF">S12H4_61566</name>
</gene>
<reference evidence="1" key="1">
    <citation type="journal article" date="2014" name="Front. Microbiol.">
        <title>High frequency of phylogenetically diverse reductive dehalogenase-homologous genes in deep subseafloor sedimentary metagenomes.</title>
        <authorList>
            <person name="Kawai M."/>
            <person name="Futagami T."/>
            <person name="Toyoda A."/>
            <person name="Takaki Y."/>
            <person name="Nishi S."/>
            <person name="Hori S."/>
            <person name="Arai W."/>
            <person name="Tsubouchi T."/>
            <person name="Morono Y."/>
            <person name="Uchiyama I."/>
            <person name="Ito T."/>
            <person name="Fujiyama A."/>
            <person name="Inagaki F."/>
            <person name="Takami H."/>
        </authorList>
    </citation>
    <scope>NUCLEOTIDE SEQUENCE</scope>
    <source>
        <strain evidence="1">Expedition CK06-06</strain>
    </source>
</reference>
<evidence type="ECO:0000313" key="1">
    <source>
        <dbReference type="EMBL" id="GAJ21300.1"/>
    </source>
</evidence>
<sequence>PCFRLQDVPWHLGGQAIDSTADIMGAALNV</sequence>
<dbReference type="AlphaFoldDB" id="X1W142"/>
<accession>X1W142</accession>
<feature type="non-terminal residue" evidence="1">
    <location>
        <position position="1"/>
    </location>
</feature>